<feature type="domain" description="Small ribosomal subunit protein uS10" evidence="8">
    <location>
        <begin position="104"/>
        <end position="201"/>
    </location>
</feature>
<dbReference type="InterPro" id="IPR027486">
    <property type="entry name" value="Ribosomal_uS10_dom"/>
</dbReference>
<evidence type="ECO:0000313" key="9">
    <source>
        <dbReference type="EMBL" id="BCS17971.1"/>
    </source>
</evidence>
<protein>
    <recommendedName>
        <fullName evidence="4">Small ribosomal subunit protein uS10m</fullName>
    </recommendedName>
    <alternativeName>
        <fullName evidence="5">37S ribosomal protein S10, mitochondrial</fullName>
    </alternativeName>
    <alternativeName>
        <fullName evidence="6">Mitochondrial ribosomal small subunit protein 10</fullName>
    </alternativeName>
</protein>
<dbReference type="OrthoDB" id="366214at2759"/>
<evidence type="ECO:0000256" key="5">
    <source>
        <dbReference type="ARBA" id="ARBA00042916"/>
    </source>
</evidence>
<keyword evidence="3" id="KW-0687">Ribonucleoprotein</keyword>
<dbReference type="InterPro" id="IPR001848">
    <property type="entry name" value="Ribosomal_uS10"/>
</dbReference>
<proteinExistence type="inferred from homology"/>
<comment type="similarity">
    <text evidence="1">Belongs to the universal ribosomal protein uS10 family.</text>
</comment>
<dbReference type="GO" id="GO:0005840">
    <property type="term" value="C:ribosome"/>
    <property type="evidence" value="ECO:0007669"/>
    <property type="project" value="UniProtKB-KW"/>
</dbReference>
<evidence type="ECO:0000256" key="4">
    <source>
        <dbReference type="ARBA" id="ARBA00035261"/>
    </source>
</evidence>
<dbReference type="PANTHER" id="PTHR11700">
    <property type="entry name" value="30S RIBOSOMAL PROTEIN S10 FAMILY MEMBER"/>
    <property type="match status" value="1"/>
</dbReference>
<evidence type="ECO:0000256" key="1">
    <source>
        <dbReference type="ARBA" id="ARBA00007102"/>
    </source>
</evidence>
<evidence type="ECO:0000256" key="2">
    <source>
        <dbReference type="ARBA" id="ARBA00022980"/>
    </source>
</evidence>
<accession>A0A7R7XAR6</accession>
<dbReference type="GeneID" id="64967976"/>
<keyword evidence="10" id="KW-1185">Reference proteome</keyword>
<feature type="compositionally biased region" description="Polar residues" evidence="7">
    <location>
        <begin position="41"/>
        <end position="57"/>
    </location>
</feature>
<feature type="region of interest" description="Disordered" evidence="7">
    <location>
        <begin position="26"/>
        <end position="64"/>
    </location>
</feature>
<dbReference type="GO" id="GO:0003735">
    <property type="term" value="F:structural constituent of ribosome"/>
    <property type="evidence" value="ECO:0007669"/>
    <property type="project" value="InterPro"/>
</dbReference>
<dbReference type="FunFam" id="3.30.70.600:FF:000003">
    <property type="entry name" value="30S ribosomal protein S10"/>
    <property type="match status" value="1"/>
</dbReference>
<dbReference type="RefSeq" id="XP_041550165.1">
    <property type="nucleotide sequence ID" value="XM_041704806.1"/>
</dbReference>
<dbReference type="Gene3D" id="3.30.70.600">
    <property type="entry name" value="Ribosomal protein S10 domain"/>
    <property type="match status" value="1"/>
</dbReference>
<dbReference type="SMART" id="SM01403">
    <property type="entry name" value="Ribosomal_S10"/>
    <property type="match status" value="1"/>
</dbReference>
<sequence>MSRLSPHNILLRAGRPLQFFVGSRAPLSTSGQLGNVKDPQSPATKSDGTEEMSTQPRQPFDSPVKEWGERLSDINRNARLPRSVQALYLRPLRRKAEYGLPVCDLQLRSYSVRNLEFFTDFAIRAAYYLKLPVSGPVPLPKITERWTFPRSNFVHKKSQENFERITLRRLIQIKDGNPQVVQAWLAFVRKHAFYGVGMKANVWEHESIEIARNMDQALPEVEKNLELHLSRFGRREDKTFEAGESLSEFLGNERLSLNKGPLAA</sequence>
<dbReference type="InterPro" id="IPR036838">
    <property type="entry name" value="Ribosomal_uS10_dom_sf"/>
</dbReference>
<dbReference type="SUPFAM" id="SSF54999">
    <property type="entry name" value="Ribosomal protein S10"/>
    <property type="match status" value="1"/>
</dbReference>
<dbReference type="GO" id="GO:0006412">
    <property type="term" value="P:translation"/>
    <property type="evidence" value="ECO:0007669"/>
    <property type="project" value="InterPro"/>
</dbReference>
<dbReference type="KEGG" id="apuu:APUU_10799S"/>
<dbReference type="Proteomes" id="UP000654913">
    <property type="component" value="Chromosome 1"/>
</dbReference>
<dbReference type="EMBL" id="AP024443">
    <property type="protein sequence ID" value="BCS17971.1"/>
    <property type="molecule type" value="Genomic_DNA"/>
</dbReference>
<evidence type="ECO:0000313" key="10">
    <source>
        <dbReference type="Proteomes" id="UP000654913"/>
    </source>
</evidence>
<keyword evidence="2 9" id="KW-0689">Ribosomal protein</keyword>
<evidence type="ECO:0000256" key="3">
    <source>
        <dbReference type="ARBA" id="ARBA00023274"/>
    </source>
</evidence>
<evidence type="ECO:0000256" key="7">
    <source>
        <dbReference type="SAM" id="MobiDB-lite"/>
    </source>
</evidence>
<dbReference type="Pfam" id="PF00338">
    <property type="entry name" value="Ribosomal_S10"/>
    <property type="match status" value="1"/>
</dbReference>
<dbReference type="AlphaFoldDB" id="A0A7R7XAR6"/>
<gene>
    <name evidence="9" type="primary">RSM10</name>
    <name evidence="9" type="ORF">APUU_10799S</name>
</gene>
<reference evidence="9" key="1">
    <citation type="submission" date="2021-01" db="EMBL/GenBank/DDBJ databases">
        <authorList>
            <consortium name="Aspergillus puulaauensis MK2 genome sequencing consortium"/>
            <person name="Kazuki M."/>
            <person name="Futagami T."/>
        </authorList>
    </citation>
    <scope>NUCLEOTIDE SEQUENCE</scope>
    <source>
        <strain evidence="9">MK2</strain>
    </source>
</reference>
<evidence type="ECO:0000256" key="6">
    <source>
        <dbReference type="ARBA" id="ARBA00078476"/>
    </source>
</evidence>
<name>A0A7R7XAR6_9EURO</name>
<dbReference type="HAMAP" id="MF_00508">
    <property type="entry name" value="Ribosomal_uS10"/>
    <property type="match status" value="1"/>
</dbReference>
<evidence type="ECO:0000259" key="8">
    <source>
        <dbReference type="SMART" id="SM01403"/>
    </source>
</evidence>
<organism evidence="9 10">
    <name type="scientific">Aspergillus puulaauensis</name>
    <dbReference type="NCBI Taxonomy" id="1220207"/>
    <lineage>
        <taxon>Eukaryota</taxon>
        <taxon>Fungi</taxon>
        <taxon>Dikarya</taxon>
        <taxon>Ascomycota</taxon>
        <taxon>Pezizomycotina</taxon>
        <taxon>Eurotiomycetes</taxon>
        <taxon>Eurotiomycetidae</taxon>
        <taxon>Eurotiales</taxon>
        <taxon>Aspergillaceae</taxon>
        <taxon>Aspergillus</taxon>
    </lineage>
</organism>
<reference evidence="9" key="2">
    <citation type="submission" date="2021-02" db="EMBL/GenBank/DDBJ databases">
        <title>Aspergillus puulaauensis MK2 genome sequence.</title>
        <authorList>
            <person name="Futagami T."/>
            <person name="Mori K."/>
            <person name="Kadooka C."/>
            <person name="Tanaka T."/>
        </authorList>
    </citation>
    <scope>NUCLEOTIDE SEQUENCE</scope>
    <source>
        <strain evidence="9">MK2</strain>
    </source>
</reference>
<dbReference type="GO" id="GO:1990904">
    <property type="term" value="C:ribonucleoprotein complex"/>
    <property type="evidence" value="ECO:0007669"/>
    <property type="project" value="UniProtKB-KW"/>
</dbReference>